<dbReference type="SUPFAM" id="SSF56752">
    <property type="entry name" value="D-aminoacid aminotransferase-like PLP-dependent enzymes"/>
    <property type="match status" value="1"/>
</dbReference>
<dbReference type="InterPro" id="IPR043132">
    <property type="entry name" value="BCAT-like_C"/>
</dbReference>
<keyword evidence="2" id="KW-0808">Transferase</keyword>
<dbReference type="RefSeq" id="WP_145100996.1">
    <property type="nucleotide sequence ID" value="NZ_CP036348.1"/>
</dbReference>
<dbReference type="InterPro" id="IPR001544">
    <property type="entry name" value="Aminotrans_IV"/>
</dbReference>
<proteinExistence type="inferred from homology"/>
<keyword evidence="2" id="KW-0032">Aminotransferase</keyword>
<dbReference type="InterPro" id="IPR050571">
    <property type="entry name" value="Class-IV_PLP-Dep_Aminotrnsfr"/>
</dbReference>
<comment type="similarity">
    <text evidence="1">Belongs to the class-IV pyridoxal-phosphate-dependent aminotransferase family.</text>
</comment>
<organism evidence="2 3">
    <name type="scientific">Rosistilla carotiformis</name>
    <dbReference type="NCBI Taxonomy" id="2528017"/>
    <lineage>
        <taxon>Bacteria</taxon>
        <taxon>Pseudomonadati</taxon>
        <taxon>Planctomycetota</taxon>
        <taxon>Planctomycetia</taxon>
        <taxon>Pirellulales</taxon>
        <taxon>Pirellulaceae</taxon>
        <taxon>Rosistilla</taxon>
    </lineage>
</organism>
<protein>
    <submittedName>
        <fullName evidence="2">Branched-chain-amino-acid aminotransferase</fullName>
        <ecNumber evidence="2">2.6.1.42</ecNumber>
    </submittedName>
</protein>
<evidence type="ECO:0000256" key="1">
    <source>
        <dbReference type="ARBA" id="ARBA00009320"/>
    </source>
</evidence>
<dbReference type="AlphaFoldDB" id="A0A518JZH9"/>
<name>A0A518JZH9_9BACT</name>
<dbReference type="EC" id="2.6.1.42" evidence="2"/>
<dbReference type="Proteomes" id="UP000315082">
    <property type="component" value="Chromosome"/>
</dbReference>
<dbReference type="PANTHER" id="PTHR42743">
    <property type="entry name" value="AMINO-ACID AMINOTRANSFERASE"/>
    <property type="match status" value="1"/>
</dbReference>
<sequence>MSIWYRCGEWFDGEIVLPLDDLGLFQGVCAVERLRTYGQRVFLLDEYLQRLQRSAATLSIDVSEAIVRLPDVIGELLQRNALSVDTGITLLVTPGDLQRRAPTVLAHLVPLDFARISRLQREGERLVLTSVVQPAAETVPRQVKHRSRIHYYLAAQQARRIDPAGTAVLLDADGSLTETASANLLLVQEGCIYGAPSERVLPGVTLSVVRQLAKAAGIPWREQPLSASMFEDADEILLTGTGPGIWFGNHRRGPIYQQLLEAFSAFTAAPA</sequence>
<dbReference type="InterPro" id="IPR036038">
    <property type="entry name" value="Aminotransferase-like"/>
</dbReference>
<evidence type="ECO:0000313" key="2">
    <source>
        <dbReference type="EMBL" id="QDV70951.1"/>
    </source>
</evidence>
<keyword evidence="3" id="KW-1185">Reference proteome</keyword>
<dbReference type="Pfam" id="PF01063">
    <property type="entry name" value="Aminotran_4"/>
    <property type="match status" value="1"/>
</dbReference>
<dbReference type="InterPro" id="IPR043131">
    <property type="entry name" value="BCAT-like_N"/>
</dbReference>
<dbReference type="GO" id="GO:0004084">
    <property type="term" value="F:branched-chain-amino-acid transaminase activity"/>
    <property type="evidence" value="ECO:0007669"/>
    <property type="project" value="UniProtKB-EC"/>
</dbReference>
<reference evidence="2 3" key="1">
    <citation type="submission" date="2019-02" db="EMBL/GenBank/DDBJ databases">
        <title>Deep-cultivation of Planctomycetes and their phenomic and genomic characterization uncovers novel biology.</title>
        <authorList>
            <person name="Wiegand S."/>
            <person name="Jogler M."/>
            <person name="Boedeker C."/>
            <person name="Pinto D."/>
            <person name="Vollmers J."/>
            <person name="Rivas-Marin E."/>
            <person name="Kohn T."/>
            <person name="Peeters S.H."/>
            <person name="Heuer A."/>
            <person name="Rast P."/>
            <person name="Oberbeckmann S."/>
            <person name="Bunk B."/>
            <person name="Jeske O."/>
            <person name="Meyerdierks A."/>
            <person name="Storesund J.E."/>
            <person name="Kallscheuer N."/>
            <person name="Luecker S."/>
            <person name="Lage O.M."/>
            <person name="Pohl T."/>
            <person name="Merkel B.J."/>
            <person name="Hornburger P."/>
            <person name="Mueller R.-W."/>
            <person name="Bruemmer F."/>
            <person name="Labrenz M."/>
            <person name="Spormann A.M."/>
            <person name="Op den Camp H."/>
            <person name="Overmann J."/>
            <person name="Amann R."/>
            <person name="Jetten M.S.M."/>
            <person name="Mascher T."/>
            <person name="Medema M.H."/>
            <person name="Devos D.P."/>
            <person name="Kaster A.-K."/>
            <person name="Ovreas L."/>
            <person name="Rohde M."/>
            <person name="Galperin M.Y."/>
            <person name="Jogler C."/>
        </authorList>
    </citation>
    <scope>NUCLEOTIDE SEQUENCE [LARGE SCALE GENOMIC DNA]</scope>
    <source>
        <strain evidence="2 3">Poly24</strain>
    </source>
</reference>
<evidence type="ECO:0000313" key="3">
    <source>
        <dbReference type="Proteomes" id="UP000315082"/>
    </source>
</evidence>
<dbReference type="OrthoDB" id="9805628at2"/>
<dbReference type="PANTHER" id="PTHR42743:SF4">
    <property type="entry name" value="BRANCHED-CHAIN-AMINO-ACID AMINOTRANSFERASE-RELATED"/>
    <property type="match status" value="1"/>
</dbReference>
<accession>A0A518JZH9</accession>
<dbReference type="Gene3D" id="3.20.10.10">
    <property type="entry name" value="D-amino Acid Aminotransferase, subunit A, domain 2"/>
    <property type="match status" value="1"/>
</dbReference>
<dbReference type="GO" id="GO:0046394">
    <property type="term" value="P:carboxylic acid biosynthetic process"/>
    <property type="evidence" value="ECO:0007669"/>
    <property type="project" value="UniProtKB-ARBA"/>
</dbReference>
<dbReference type="Gene3D" id="3.30.470.10">
    <property type="match status" value="1"/>
</dbReference>
<dbReference type="KEGG" id="rcf:Poly24_46840"/>
<gene>
    <name evidence="2" type="primary">ilvE_2</name>
    <name evidence="2" type="ORF">Poly24_46840</name>
</gene>
<dbReference type="EMBL" id="CP036348">
    <property type="protein sequence ID" value="QDV70951.1"/>
    <property type="molecule type" value="Genomic_DNA"/>
</dbReference>